<accession>A0AA36JAI5</accession>
<gene>
    <name evidence="2" type="ORF">EVOR1521_LOCUS25096</name>
</gene>
<feature type="region of interest" description="Disordered" evidence="1">
    <location>
        <begin position="1"/>
        <end position="61"/>
    </location>
</feature>
<organism evidence="2 3">
    <name type="scientific">Effrenium voratum</name>
    <dbReference type="NCBI Taxonomy" id="2562239"/>
    <lineage>
        <taxon>Eukaryota</taxon>
        <taxon>Sar</taxon>
        <taxon>Alveolata</taxon>
        <taxon>Dinophyceae</taxon>
        <taxon>Suessiales</taxon>
        <taxon>Symbiodiniaceae</taxon>
        <taxon>Effrenium</taxon>
    </lineage>
</organism>
<dbReference type="EMBL" id="CAUJNA010003439">
    <property type="protein sequence ID" value="CAJ1402146.1"/>
    <property type="molecule type" value="Genomic_DNA"/>
</dbReference>
<evidence type="ECO:0000313" key="3">
    <source>
        <dbReference type="Proteomes" id="UP001178507"/>
    </source>
</evidence>
<protein>
    <submittedName>
        <fullName evidence="2">Uncharacterized protein</fullName>
    </submittedName>
</protein>
<name>A0AA36JAI5_9DINO</name>
<reference evidence="2" key="1">
    <citation type="submission" date="2023-08" db="EMBL/GenBank/DDBJ databases">
        <authorList>
            <person name="Chen Y."/>
            <person name="Shah S."/>
            <person name="Dougan E. K."/>
            <person name="Thang M."/>
            <person name="Chan C."/>
        </authorList>
    </citation>
    <scope>NUCLEOTIDE SEQUENCE</scope>
</reference>
<keyword evidence="3" id="KW-1185">Reference proteome</keyword>
<evidence type="ECO:0000313" key="2">
    <source>
        <dbReference type="EMBL" id="CAJ1402146.1"/>
    </source>
</evidence>
<dbReference type="AlphaFoldDB" id="A0AA36JAI5"/>
<evidence type="ECO:0000256" key="1">
    <source>
        <dbReference type="SAM" id="MobiDB-lite"/>
    </source>
</evidence>
<proteinExistence type="predicted"/>
<dbReference type="Proteomes" id="UP001178507">
    <property type="component" value="Unassembled WGS sequence"/>
</dbReference>
<sequence length="129" mass="14006">MRALAEERSEPHQPSGQPAGPGGHYPQDGAVLRARGVGVAHRPHVRPGGAGGLELRRPADGPKPARFFVLVRTGKGPNDLERIRNTPLIERYGFRGYKRIPIDEVALGDPLSKSAILDSFPNTELPVFE</sequence>
<feature type="compositionally biased region" description="Basic and acidic residues" evidence="1">
    <location>
        <begin position="1"/>
        <end position="11"/>
    </location>
</feature>
<comment type="caution">
    <text evidence="2">The sequence shown here is derived from an EMBL/GenBank/DDBJ whole genome shotgun (WGS) entry which is preliminary data.</text>
</comment>